<dbReference type="PANTHER" id="PTHR24126">
    <property type="entry name" value="ANKYRIN REPEAT, PH AND SEC7 DOMAIN CONTAINING PROTEIN SECG-RELATED"/>
    <property type="match status" value="1"/>
</dbReference>
<feature type="repeat" description="ANK" evidence="3">
    <location>
        <begin position="35"/>
        <end position="67"/>
    </location>
</feature>
<evidence type="ECO:0000256" key="3">
    <source>
        <dbReference type="PROSITE-ProRule" id="PRU00023"/>
    </source>
</evidence>
<dbReference type="InterPro" id="IPR036770">
    <property type="entry name" value="Ankyrin_rpt-contain_sf"/>
</dbReference>
<dbReference type="STRING" id="2880.D7FXH6"/>
<protein>
    <submittedName>
        <fullName evidence="4">Similar to ankyrin 2,3/unc44</fullName>
    </submittedName>
</protein>
<feature type="repeat" description="ANK" evidence="3">
    <location>
        <begin position="68"/>
        <end position="100"/>
    </location>
</feature>
<dbReference type="PROSITE" id="PS50088">
    <property type="entry name" value="ANK_REPEAT"/>
    <property type="match status" value="7"/>
</dbReference>
<dbReference type="Pfam" id="PF12796">
    <property type="entry name" value="Ank_2"/>
    <property type="match status" value="3"/>
</dbReference>
<dbReference type="InterPro" id="IPR002110">
    <property type="entry name" value="Ankyrin_rpt"/>
</dbReference>
<dbReference type="Gene3D" id="1.25.40.20">
    <property type="entry name" value="Ankyrin repeat-containing domain"/>
    <property type="match status" value="3"/>
</dbReference>
<accession>D7FXH6</accession>
<dbReference type="AlphaFoldDB" id="D7FXH6"/>
<reference evidence="4 5" key="1">
    <citation type="journal article" date="2010" name="Nature">
        <title>The Ectocarpus genome and the independent evolution of multicellularity in brown algae.</title>
        <authorList>
            <person name="Cock J.M."/>
            <person name="Sterck L."/>
            <person name="Rouze P."/>
            <person name="Scornet D."/>
            <person name="Allen A.E."/>
            <person name="Amoutzias G."/>
            <person name="Anthouard V."/>
            <person name="Artiguenave F."/>
            <person name="Aury J.M."/>
            <person name="Badger J.H."/>
            <person name="Beszteri B."/>
            <person name="Billiau K."/>
            <person name="Bonnet E."/>
            <person name="Bothwell J.H."/>
            <person name="Bowler C."/>
            <person name="Boyen C."/>
            <person name="Brownlee C."/>
            <person name="Carrano C.J."/>
            <person name="Charrier B."/>
            <person name="Cho G.Y."/>
            <person name="Coelho S.M."/>
            <person name="Collen J."/>
            <person name="Corre E."/>
            <person name="Da Silva C."/>
            <person name="Delage L."/>
            <person name="Delaroque N."/>
            <person name="Dittami S.M."/>
            <person name="Doulbeau S."/>
            <person name="Elias M."/>
            <person name="Farnham G."/>
            <person name="Gachon C.M."/>
            <person name="Gschloessl B."/>
            <person name="Heesch S."/>
            <person name="Jabbari K."/>
            <person name="Jubin C."/>
            <person name="Kawai H."/>
            <person name="Kimura K."/>
            <person name="Kloareg B."/>
            <person name="Kupper F.C."/>
            <person name="Lang D."/>
            <person name="Le Bail A."/>
            <person name="Leblanc C."/>
            <person name="Lerouge P."/>
            <person name="Lohr M."/>
            <person name="Lopez P.J."/>
            <person name="Martens C."/>
            <person name="Maumus F."/>
            <person name="Michel G."/>
            <person name="Miranda-Saavedra D."/>
            <person name="Morales J."/>
            <person name="Moreau H."/>
            <person name="Motomura T."/>
            <person name="Nagasato C."/>
            <person name="Napoli C.A."/>
            <person name="Nelson D.R."/>
            <person name="Nyvall-Collen P."/>
            <person name="Peters A.F."/>
            <person name="Pommier C."/>
            <person name="Potin P."/>
            <person name="Poulain J."/>
            <person name="Quesneville H."/>
            <person name="Read B."/>
            <person name="Rensing S.A."/>
            <person name="Ritter A."/>
            <person name="Rousvoal S."/>
            <person name="Samanta M."/>
            <person name="Samson G."/>
            <person name="Schroeder D.C."/>
            <person name="Segurens B."/>
            <person name="Strittmatter M."/>
            <person name="Tonon T."/>
            <person name="Tregear J.W."/>
            <person name="Valentin K."/>
            <person name="von Dassow P."/>
            <person name="Yamagishi T."/>
            <person name="Van de Peer Y."/>
            <person name="Wincker P."/>
        </authorList>
    </citation>
    <scope>NUCLEOTIDE SEQUENCE [LARGE SCALE GENOMIC DNA]</scope>
    <source>
        <strain evidence="5">Ec32 / CCAP1310/4</strain>
    </source>
</reference>
<organism evidence="4 5">
    <name type="scientific">Ectocarpus siliculosus</name>
    <name type="common">Brown alga</name>
    <name type="synonym">Conferva siliculosa</name>
    <dbReference type="NCBI Taxonomy" id="2880"/>
    <lineage>
        <taxon>Eukaryota</taxon>
        <taxon>Sar</taxon>
        <taxon>Stramenopiles</taxon>
        <taxon>Ochrophyta</taxon>
        <taxon>PX clade</taxon>
        <taxon>Phaeophyceae</taxon>
        <taxon>Ectocarpales</taxon>
        <taxon>Ectocarpaceae</taxon>
        <taxon>Ectocarpus</taxon>
    </lineage>
</organism>
<dbReference type="Proteomes" id="UP000002630">
    <property type="component" value="Linkage Group LG33"/>
</dbReference>
<evidence type="ECO:0000313" key="4">
    <source>
        <dbReference type="EMBL" id="CBJ32313.1"/>
    </source>
</evidence>
<feature type="repeat" description="ANK" evidence="3">
    <location>
        <begin position="134"/>
        <end position="166"/>
    </location>
</feature>
<dbReference type="PANTHER" id="PTHR24126:SF14">
    <property type="entry name" value="ANK_REP_REGION DOMAIN-CONTAINING PROTEIN"/>
    <property type="match status" value="1"/>
</dbReference>
<dbReference type="InParanoid" id="D7FXH6"/>
<evidence type="ECO:0000256" key="2">
    <source>
        <dbReference type="ARBA" id="ARBA00023043"/>
    </source>
</evidence>
<feature type="repeat" description="ANK" evidence="3">
    <location>
        <begin position="200"/>
        <end position="222"/>
    </location>
</feature>
<dbReference type="EMBL" id="FN649758">
    <property type="protein sequence ID" value="CBJ32313.1"/>
    <property type="molecule type" value="Genomic_DNA"/>
</dbReference>
<dbReference type="eggNOG" id="KOG4177">
    <property type="taxonomic scope" value="Eukaryota"/>
</dbReference>
<dbReference type="Pfam" id="PF13637">
    <property type="entry name" value="Ank_4"/>
    <property type="match status" value="1"/>
</dbReference>
<keyword evidence="5" id="KW-1185">Reference proteome</keyword>
<feature type="repeat" description="ANK" evidence="3">
    <location>
        <begin position="338"/>
        <end position="370"/>
    </location>
</feature>
<dbReference type="OMA" id="CESNIRS"/>
<keyword evidence="2 3" id="KW-0040">ANK repeat</keyword>
<feature type="repeat" description="ANK" evidence="3">
    <location>
        <begin position="101"/>
        <end position="133"/>
    </location>
</feature>
<dbReference type="SUPFAM" id="SSF48403">
    <property type="entry name" value="Ankyrin repeat"/>
    <property type="match status" value="1"/>
</dbReference>
<sequence length="478" mass="50458">MSWTDLHQAAARGMVQRTLALLSRPLANVDQRDNDGFTPLIAAAQEGHHNVVRVLLEHGAQISMASYAGCTALIMTAIHGQPVVATALLDAGADINTSDINGCTALYCAANHGYLSVAKILLKNGAQVSIAADDGCTPLHTAAKNGHPAVAKLLIGAGAELDRGSNGGSTPLHMAADAGHSTVVEELLNADANPDCRLPNGTTPLYDAAFAGHVDIVKKLIRAKTIAANFVVRPTGTTGVVALDVAAQNGHEETVRELLRLGIGLCGGPTRGNDALRLAAWVQHMSIMTALTDAGVVDTGTALFNVAAKGLEAPVKFLLQQKWNTPGGAYVNTRSRNAKFTPLFIAIEGASPRVVRMLLDAGADVTSTCSLPGGISRSPLSQCESNIRSKFCQALPATEEQLNGLQAIRRLLLRVEAIYASSWLWCSNIPCIAPAAREVEGACGKSRIPRKARMLISWRRTGARRVLMPASLRYSNKP</sequence>
<evidence type="ECO:0000313" key="5">
    <source>
        <dbReference type="Proteomes" id="UP000002630"/>
    </source>
</evidence>
<dbReference type="PRINTS" id="PR01415">
    <property type="entry name" value="ANKYRIN"/>
</dbReference>
<gene>
    <name evidence="4" type="ORF">Esi_0328_0021</name>
</gene>
<evidence type="ECO:0000256" key="1">
    <source>
        <dbReference type="ARBA" id="ARBA00022737"/>
    </source>
</evidence>
<dbReference type="OrthoDB" id="90295at2759"/>
<keyword evidence="1" id="KW-0677">Repeat</keyword>
<proteinExistence type="predicted"/>
<name>D7FXH6_ECTSI</name>
<dbReference type="EMBL" id="FN648518">
    <property type="protein sequence ID" value="CBJ32313.1"/>
    <property type="molecule type" value="Genomic_DNA"/>
</dbReference>
<feature type="repeat" description="ANK" evidence="3">
    <location>
        <begin position="167"/>
        <end position="199"/>
    </location>
</feature>
<dbReference type="SMART" id="SM00248">
    <property type="entry name" value="ANK"/>
    <property type="match status" value="10"/>
</dbReference>
<dbReference type="PROSITE" id="PS50297">
    <property type="entry name" value="ANK_REP_REGION"/>
    <property type="match status" value="7"/>
</dbReference>